<keyword evidence="3" id="KW-1185">Reference proteome</keyword>
<dbReference type="Gene3D" id="3.40.50.10540">
    <property type="entry name" value="Crotonobetainyl-coa:carnitine coa-transferase, domain 1"/>
    <property type="match status" value="1"/>
</dbReference>
<comment type="caution">
    <text evidence="2">The sequence shown here is derived from an EMBL/GenBank/DDBJ whole genome shotgun (WGS) entry which is preliminary data.</text>
</comment>
<evidence type="ECO:0000313" key="2">
    <source>
        <dbReference type="EMBL" id="MBC9206754.1"/>
    </source>
</evidence>
<dbReference type="InterPro" id="IPR050483">
    <property type="entry name" value="CoA-transferase_III_domain"/>
</dbReference>
<accession>A0ABR7RKB3</accession>
<evidence type="ECO:0000256" key="1">
    <source>
        <dbReference type="ARBA" id="ARBA00022679"/>
    </source>
</evidence>
<organism evidence="2 3">
    <name type="scientific">Teichococcus aerophilus</name>
    <dbReference type="NCBI Taxonomy" id="1224513"/>
    <lineage>
        <taxon>Bacteria</taxon>
        <taxon>Pseudomonadati</taxon>
        <taxon>Pseudomonadota</taxon>
        <taxon>Alphaproteobacteria</taxon>
        <taxon>Acetobacterales</taxon>
        <taxon>Roseomonadaceae</taxon>
        <taxon>Roseomonas</taxon>
    </lineage>
</organism>
<dbReference type="Proteomes" id="UP000626026">
    <property type="component" value="Unassembled WGS sequence"/>
</dbReference>
<dbReference type="InterPro" id="IPR023606">
    <property type="entry name" value="CoA-Trfase_III_dom_1_sf"/>
</dbReference>
<dbReference type="PANTHER" id="PTHR48207">
    <property type="entry name" value="SUCCINATE--HYDROXYMETHYLGLUTARATE COA-TRANSFERASE"/>
    <property type="match status" value="1"/>
</dbReference>
<dbReference type="PANTHER" id="PTHR48207:SF3">
    <property type="entry name" value="SUCCINATE--HYDROXYMETHYLGLUTARATE COA-TRANSFERASE"/>
    <property type="match status" value="1"/>
</dbReference>
<dbReference type="InterPro" id="IPR044855">
    <property type="entry name" value="CoA-Trfase_III_dom3_sf"/>
</dbReference>
<dbReference type="EMBL" id="JACTVA010000010">
    <property type="protein sequence ID" value="MBC9206754.1"/>
    <property type="molecule type" value="Genomic_DNA"/>
</dbReference>
<dbReference type="RefSeq" id="WP_187784023.1">
    <property type="nucleotide sequence ID" value="NZ_JACTVA010000010.1"/>
</dbReference>
<dbReference type="Gene3D" id="3.30.1540.10">
    <property type="entry name" value="formyl-coa transferase, domain 3"/>
    <property type="match status" value="1"/>
</dbReference>
<reference evidence="2 3" key="1">
    <citation type="journal article" date="2013" name="Int. J. Syst. Evol. Microbiol.">
        <title>Roseomonas aerophila sp. nov., isolated from air.</title>
        <authorList>
            <person name="Kim S.J."/>
            <person name="Weon H.Y."/>
            <person name="Ahn J.H."/>
            <person name="Hong S.B."/>
            <person name="Seok S.J."/>
            <person name="Whang K.S."/>
            <person name="Kwon S.W."/>
        </authorList>
    </citation>
    <scope>NUCLEOTIDE SEQUENCE [LARGE SCALE GENOMIC DNA]</scope>
    <source>
        <strain evidence="2 3">NBRC 108923</strain>
    </source>
</reference>
<dbReference type="InterPro" id="IPR003673">
    <property type="entry name" value="CoA-Trfase_fam_III"/>
</dbReference>
<protein>
    <submittedName>
        <fullName evidence="2">CoA transferase</fullName>
    </submittedName>
</protein>
<dbReference type="Pfam" id="PF02515">
    <property type="entry name" value="CoA_transf_3"/>
    <property type="match status" value="1"/>
</dbReference>
<dbReference type="GO" id="GO:0016740">
    <property type="term" value="F:transferase activity"/>
    <property type="evidence" value="ECO:0007669"/>
    <property type="project" value="UniProtKB-KW"/>
</dbReference>
<evidence type="ECO:0000313" key="3">
    <source>
        <dbReference type="Proteomes" id="UP000626026"/>
    </source>
</evidence>
<keyword evidence="1 2" id="KW-0808">Transferase</keyword>
<proteinExistence type="predicted"/>
<sequence length="387" mass="40641">MDAAGNSRDARRPLAGLLVVSLEQAVAAPYCSSRLADAGARVIKIERPEGDFARGYDASVHGLSSYFVWLNRGKESLVADIKDPDDAALLHRVLARADVFIQNLAPGAAERAGFGSAELRRRYPRLITVDVSGYGAGHSYAGMKAYDLLVQAESGLAAITGHPAGPGRVGVSVCDIGCGMAAHAAVLEALIGRGIDGRGRQLAVSLFDGMADWMNVPLLYFEGTGQAPKRVGLAHPSICPYGAFETADESLVLLSIQNEREWHRFCAGVLEQPELPQRPGFESNNARVGNRPAVDALVGQVFARLTRAEAAARLDAAGTAYGFVNEVADLPSHPALRRVVVETPGGVASIVAPPALHDGAAPSLGAVPSIGQHSQAIRSEFAVQLSA</sequence>
<dbReference type="SUPFAM" id="SSF89796">
    <property type="entry name" value="CoA-transferase family III (CaiB/BaiF)"/>
    <property type="match status" value="1"/>
</dbReference>
<name>A0ABR7RKB3_9PROT</name>
<gene>
    <name evidence="2" type="ORF">IBL26_07890</name>
</gene>